<evidence type="ECO:0000313" key="5">
    <source>
        <dbReference type="Proteomes" id="UP001302745"/>
    </source>
</evidence>
<feature type="compositionally biased region" description="Low complexity" evidence="1">
    <location>
        <begin position="200"/>
        <end position="242"/>
    </location>
</feature>
<evidence type="ECO:0000256" key="2">
    <source>
        <dbReference type="SAM" id="Phobius"/>
    </source>
</evidence>
<reference evidence="4" key="1">
    <citation type="journal article" date="2023" name="Mol. Phylogenet. Evol.">
        <title>Genome-scale phylogeny and comparative genomics of the fungal order Sordariales.</title>
        <authorList>
            <person name="Hensen N."/>
            <person name="Bonometti L."/>
            <person name="Westerberg I."/>
            <person name="Brannstrom I.O."/>
            <person name="Guillou S."/>
            <person name="Cros-Aarteil S."/>
            <person name="Calhoun S."/>
            <person name="Haridas S."/>
            <person name="Kuo A."/>
            <person name="Mondo S."/>
            <person name="Pangilinan J."/>
            <person name="Riley R."/>
            <person name="LaButti K."/>
            <person name="Andreopoulos B."/>
            <person name="Lipzen A."/>
            <person name="Chen C."/>
            <person name="Yan M."/>
            <person name="Daum C."/>
            <person name="Ng V."/>
            <person name="Clum A."/>
            <person name="Steindorff A."/>
            <person name="Ohm R.A."/>
            <person name="Martin F."/>
            <person name="Silar P."/>
            <person name="Natvig D.O."/>
            <person name="Lalanne C."/>
            <person name="Gautier V."/>
            <person name="Ament-Velasquez S.L."/>
            <person name="Kruys A."/>
            <person name="Hutchinson M.I."/>
            <person name="Powell A.J."/>
            <person name="Barry K."/>
            <person name="Miller A.N."/>
            <person name="Grigoriev I.V."/>
            <person name="Debuchy R."/>
            <person name="Gladieux P."/>
            <person name="Hiltunen Thoren M."/>
            <person name="Johannesson H."/>
        </authorList>
    </citation>
    <scope>NUCLEOTIDE SEQUENCE</scope>
    <source>
        <strain evidence="4">CBS 538.74</strain>
    </source>
</reference>
<feature type="region of interest" description="Disordered" evidence="1">
    <location>
        <begin position="322"/>
        <end position="347"/>
    </location>
</feature>
<name>A0AAN6VUR8_9PEZI</name>
<dbReference type="EMBL" id="MU856842">
    <property type="protein sequence ID" value="KAK4158054.1"/>
    <property type="molecule type" value="Genomic_DNA"/>
</dbReference>
<evidence type="ECO:0000313" key="4">
    <source>
        <dbReference type="EMBL" id="KAK4158054.1"/>
    </source>
</evidence>
<feature type="region of interest" description="Disordered" evidence="1">
    <location>
        <begin position="200"/>
        <end position="246"/>
    </location>
</feature>
<keyword evidence="2" id="KW-1133">Transmembrane helix</keyword>
<organism evidence="4 5">
    <name type="scientific">Chaetomidium leptoderma</name>
    <dbReference type="NCBI Taxonomy" id="669021"/>
    <lineage>
        <taxon>Eukaryota</taxon>
        <taxon>Fungi</taxon>
        <taxon>Dikarya</taxon>
        <taxon>Ascomycota</taxon>
        <taxon>Pezizomycotina</taxon>
        <taxon>Sordariomycetes</taxon>
        <taxon>Sordariomycetidae</taxon>
        <taxon>Sordariales</taxon>
        <taxon>Chaetomiaceae</taxon>
        <taxon>Chaetomidium</taxon>
    </lineage>
</organism>
<reference evidence="4" key="2">
    <citation type="submission" date="2023-05" db="EMBL/GenBank/DDBJ databases">
        <authorList>
            <consortium name="Lawrence Berkeley National Laboratory"/>
            <person name="Steindorff A."/>
            <person name="Hensen N."/>
            <person name="Bonometti L."/>
            <person name="Westerberg I."/>
            <person name="Brannstrom I.O."/>
            <person name="Guillou S."/>
            <person name="Cros-Aarteil S."/>
            <person name="Calhoun S."/>
            <person name="Haridas S."/>
            <person name="Kuo A."/>
            <person name="Mondo S."/>
            <person name="Pangilinan J."/>
            <person name="Riley R."/>
            <person name="Labutti K."/>
            <person name="Andreopoulos B."/>
            <person name="Lipzen A."/>
            <person name="Chen C."/>
            <person name="Yanf M."/>
            <person name="Daum C."/>
            <person name="Ng V."/>
            <person name="Clum A."/>
            <person name="Ohm R."/>
            <person name="Martin F."/>
            <person name="Silar P."/>
            <person name="Natvig D."/>
            <person name="Lalanne C."/>
            <person name="Gautier V."/>
            <person name="Ament-Velasquez S.L."/>
            <person name="Kruys A."/>
            <person name="Hutchinson M.I."/>
            <person name="Powell A.J."/>
            <person name="Barry K."/>
            <person name="Miller A.N."/>
            <person name="Grigoriev I.V."/>
            <person name="Debuchy R."/>
            <person name="Gladieux P."/>
            <person name="Thoren M.H."/>
            <person name="Johannesson H."/>
        </authorList>
    </citation>
    <scope>NUCLEOTIDE SEQUENCE</scope>
    <source>
        <strain evidence="4">CBS 538.74</strain>
    </source>
</reference>
<evidence type="ECO:0000256" key="3">
    <source>
        <dbReference type="SAM" id="SignalP"/>
    </source>
</evidence>
<proteinExistence type="predicted"/>
<keyword evidence="5" id="KW-1185">Reference proteome</keyword>
<feature type="signal peptide" evidence="3">
    <location>
        <begin position="1"/>
        <end position="16"/>
    </location>
</feature>
<keyword evidence="3" id="KW-0732">Signal</keyword>
<keyword evidence="2" id="KW-0812">Transmembrane</keyword>
<comment type="caution">
    <text evidence="4">The sequence shown here is derived from an EMBL/GenBank/DDBJ whole genome shotgun (WGS) entry which is preliminary data.</text>
</comment>
<dbReference type="AlphaFoldDB" id="A0AAN6VUR8"/>
<accession>A0AAN6VUR8</accession>
<dbReference type="Proteomes" id="UP001302745">
    <property type="component" value="Unassembled WGS sequence"/>
</dbReference>
<evidence type="ECO:0000256" key="1">
    <source>
        <dbReference type="SAM" id="MobiDB-lite"/>
    </source>
</evidence>
<feature type="transmembrane region" description="Helical" evidence="2">
    <location>
        <begin position="253"/>
        <end position="277"/>
    </location>
</feature>
<protein>
    <submittedName>
        <fullName evidence="4">Uncharacterized protein</fullName>
    </submittedName>
</protein>
<sequence>MVGGAVGVVLGPLTTAWSMPASCTVNVLNCATCTSAYRGQACVMNGETGRAEDHTDCWPPVTSRAGTPRYPFLGWGYYSPGLACPTGYTTACTAEYGGRPGWEMQFNLVPGETAVGCCPTGYTCGNIDGNTCLAVATAGTPVTATTAMCSGTQLSAVAQAVFPSTAIMTASPGGVETVTRGISLMAPMFQLNYQASDLESAPSSASSQTTAPTPSTGFVSYTTGTTASSTSSASSDSSSAGSTQGGLSTGATIGLGVGAASGGILLTAVVVGVWMCLRKRARAAAAAVQAGQDTNVMVFPKHTELENQWASTELPVYSPPVEMPATTGQNHWHPSQVQQTQQNPSDH</sequence>
<gene>
    <name evidence="4" type="ORF">C8A00DRAFT_39610</name>
</gene>
<keyword evidence="2" id="KW-0472">Membrane</keyword>
<feature type="compositionally biased region" description="Polar residues" evidence="1">
    <location>
        <begin position="326"/>
        <end position="347"/>
    </location>
</feature>
<feature type="chain" id="PRO_5043053981" evidence="3">
    <location>
        <begin position="17"/>
        <end position="347"/>
    </location>
</feature>